<dbReference type="PROSITE" id="PS51257">
    <property type="entry name" value="PROKAR_LIPOPROTEIN"/>
    <property type="match status" value="1"/>
</dbReference>
<gene>
    <name evidence="2" type="ORF">KK060_01895</name>
</gene>
<name>A0ABS5VLM3_9BACT</name>
<dbReference type="EMBL" id="JAHESD010000003">
    <property type="protein sequence ID" value="MBT1702011.1"/>
    <property type="molecule type" value="Genomic_DNA"/>
</dbReference>
<keyword evidence="1" id="KW-0732">Signal</keyword>
<keyword evidence="3" id="KW-1185">Reference proteome</keyword>
<evidence type="ECO:0000313" key="2">
    <source>
        <dbReference type="EMBL" id="MBT1702011.1"/>
    </source>
</evidence>
<dbReference type="RefSeq" id="WP_254151706.1">
    <property type="nucleotide sequence ID" value="NZ_JAHESD010000003.1"/>
</dbReference>
<accession>A0ABS5VLM3</accession>
<reference evidence="2 3" key="1">
    <citation type="submission" date="2021-05" db="EMBL/GenBank/DDBJ databases">
        <title>A Polyphasic approach of four new species of the genus Ohtaekwangia: Ohtaekwangia histidinii sp. nov., Ohtaekwangia cretensis sp. nov., Ohtaekwangia indiensis sp. nov., Ohtaekwangia reichenbachii sp. nov. from diverse environment.</title>
        <authorList>
            <person name="Octaviana S."/>
        </authorList>
    </citation>
    <scope>NUCLEOTIDE SEQUENCE [LARGE SCALE GENOMIC DNA]</scope>
    <source>
        <strain evidence="2 3">PWU20</strain>
    </source>
</reference>
<comment type="caution">
    <text evidence="2">The sequence shown here is derived from an EMBL/GenBank/DDBJ whole genome shotgun (WGS) entry which is preliminary data.</text>
</comment>
<organism evidence="2 3">
    <name type="scientific">Chryseosolibacter indicus</name>
    <dbReference type="NCBI Taxonomy" id="2782351"/>
    <lineage>
        <taxon>Bacteria</taxon>
        <taxon>Pseudomonadati</taxon>
        <taxon>Bacteroidota</taxon>
        <taxon>Cytophagia</taxon>
        <taxon>Cytophagales</taxon>
        <taxon>Chryseotaleaceae</taxon>
        <taxon>Chryseosolibacter</taxon>
    </lineage>
</organism>
<dbReference type="Pfam" id="PF13557">
    <property type="entry name" value="Phenol_MetA_deg"/>
    <property type="match status" value="1"/>
</dbReference>
<sequence>MKLLYVFAMCIALSFASLHASAQGCVAVKNMSSCSLEYDSMPKRGWQFSLNYRYFRSFRHFKGKEEQKERLEKHTEVINNDNSIIAGISYRYNKNFSFAAAIPYIYIDRSSLYEHDRVHRYHSQSSGIGDIRLTGYYGLNFSHSSNLTFGLGLKLPTGDYNTKDYFHTVDGPQLRPVDQSIQPGDGGLGIITELNYSKMLGRSFNVYLNSMYMFNPRNTNGTRTFRETLNPLYANEAIMSVVDQYFARIGGHYVFNEMLSAGVAGRVEGIPVEDLIGDSDGFRRPGYILSVEPNLLLTHKTHSFAVNFPIALIRNRTQSLTDKQTQAITGQPRHGDAAFADWLLSVTYAYKFTR</sequence>
<feature type="chain" id="PRO_5045678578" description="Transporter" evidence="1">
    <location>
        <begin position="23"/>
        <end position="354"/>
    </location>
</feature>
<evidence type="ECO:0008006" key="4">
    <source>
        <dbReference type="Google" id="ProtNLM"/>
    </source>
</evidence>
<protein>
    <recommendedName>
        <fullName evidence="4">Transporter</fullName>
    </recommendedName>
</protein>
<dbReference type="Proteomes" id="UP000772618">
    <property type="component" value="Unassembled WGS sequence"/>
</dbReference>
<feature type="signal peptide" evidence="1">
    <location>
        <begin position="1"/>
        <end position="22"/>
    </location>
</feature>
<evidence type="ECO:0000256" key="1">
    <source>
        <dbReference type="SAM" id="SignalP"/>
    </source>
</evidence>
<proteinExistence type="predicted"/>
<dbReference type="Gene3D" id="2.40.160.60">
    <property type="entry name" value="Outer membrane protein transport protein (OMPP1/FadL/TodX)"/>
    <property type="match status" value="1"/>
</dbReference>
<dbReference type="InterPro" id="IPR025737">
    <property type="entry name" value="FApF"/>
</dbReference>
<evidence type="ECO:0000313" key="3">
    <source>
        <dbReference type="Proteomes" id="UP000772618"/>
    </source>
</evidence>